<accession>A0A2P4PA42</accession>
<evidence type="ECO:0000256" key="1">
    <source>
        <dbReference type="SAM" id="SignalP"/>
    </source>
</evidence>
<dbReference type="AlphaFoldDB" id="A0A2P4PA42"/>
<evidence type="ECO:0000313" key="3">
    <source>
        <dbReference type="Proteomes" id="UP000018888"/>
    </source>
</evidence>
<feature type="non-terminal residue" evidence="2">
    <location>
        <position position="1"/>
    </location>
</feature>
<gene>
    <name evidence="2" type="ORF">GLOIN_2v1697633</name>
</gene>
<sequence length="105" mass="11431">PSGFWFSTIFLVVSGVVFDLRLTSVEDTVSAVCCTLSVVCLATSYIPSVVDLTVSAIYLPQLDPQSVKEGQIVVVDSSFFLLETFSTTIFSQDSRTSFINFSSLI</sequence>
<feature type="signal peptide" evidence="1">
    <location>
        <begin position="1"/>
        <end position="15"/>
    </location>
</feature>
<protein>
    <submittedName>
        <fullName evidence="2">Uncharacterized protein</fullName>
    </submittedName>
</protein>
<name>A0A2P4PA42_RHIID</name>
<feature type="chain" id="PRO_5015177728" evidence="1">
    <location>
        <begin position="16"/>
        <end position="105"/>
    </location>
</feature>
<keyword evidence="3" id="KW-1185">Reference proteome</keyword>
<reference evidence="2 3" key="1">
    <citation type="journal article" date="2013" name="Proc. Natl. Acad. Sci. U.S.A.">
        <title>Genome of an arbuscular mycorrhizal fungus provides insight into the oldest plant symbiosis.</title>
        <authorList>
            <person name="Tisserant E."/>
            <person name="Malbreil M."/>
            <person name="Kuo A."/>
            <person name="Kohler A."/>
            <person name="Symeonidi A."/>
            <person name="Balestrini R."/>
            <person name="Charron P."/>
            <person name="Duensing N."/>
            <person name="Frei Dit Frey N."/>
            <person name="Gianinazzi-Pearson V."/>
            <person name="Gilbert L.B."/>
            <person name="Handa Y."/>
            <person name="Herr J.R."/>
            <person name="Hijri M."/>
            <person name="Koul R."/>
            <person name="Kawaguchi M."/>
            <person name="Krajinski F."/>
            <person name="Lammers P.J."/>
            <person name="Masclaux F.G."/>
            <person name="Murat C."/>
            <person name="Morin E."/>
            <person name="Ndikumana S."/>
            <person name="Pagni M."/>
            <person name="Petitpierre D."/>
            <person name="Requena N."/>
            <person name="Rosikiewicz P."/>
            <person name="Riley R."/>
            <person name="Saito K."/>
            <person name="San Clemente H."/>
            <person name="Shapiro H."/>
            <person name="van Tuinen D."/>
            <person name="Becard G."/>
            <person name="Bonfante P."/>
            <person name="Paszkowski U."/>
            <person name="Shachar-Hill Y.Y."/>
            <person name="Tuskan G.A."/>
            <person name="Young P.W."/>
            <person name="Sanders I.R."/>
            <person name="Henrissat B."/>
            <person name="Rensing S.A."/>
            <person name="Grigoriev I.V."/>
            <person name="Corradi N."/>
            <person name="Roux C."/>
            <person name="Martin F."/>
        </authorList>
    </citation>
    <scope>NUCLEOTIDE SEQUENCE [LARGE SCALE GENOMIC DNA]</scope>
    <source>
        <strain evidence="2 3">DAOM 197198</strain>
    </source>
</reference>
<proteinExistence type="predicted"/>
<organism evidence="2 3">
    <name type="scientific">Rhizophagus irregularis (strain DAOM 181602 / DAOM 197198 / MUCL 43194)</name>
    <name type="common">Arbuscular mycorrhizal fungus</name>
    <name type="synonym">Glomus intraradices</name>
    <dbReference type="NCBI Taxonomy" id="747089"/>
    <lineage>
        <taxon>Eukaryota</taxon>
        <taxon>Fungi</taxon>
        <taxon>Fungi incertae sedis</taxon>
        <taxon>Mucoromycota</taxon>
        <taxon>Glomeromycotina</taxon>
        <taxon>Glomeromycetes</taxon>
        <taxon>Glomerales</taxon>
        <taxon>Glomeraceae</taxon>
        <taxon>Rhizophagus</taxon>
    </lineage>
</organism>
<dbReference type="EMBL" id="AUPC02000307">
    <property type="protein sequence ID" value="POG62260.1"/>
    <property type="molecule type" value="Genomic_DNA"/>
</dbReference>
<keyword evidence="1" id="KW-0732">Signal</keyword>
<comment type="caution">
    <text evidence="2">The sequence shown here is derived from an EMBL/GenBank/DDBJ whole genome shotgun (WGS) entry which is preliminary data.</text>
</comment>
<evidence type="ECO:0000313" key="2">
    <source>
        <dbReference type="EMBL" id="POG62260.1"/>
    </source>
</evidence>
<reference evidence="2 3" key="2">
    <citation type="journal article" date="2018" name="New Phytol.">
        <title>High intraspecific genome diversity in the model arbuscular mycorrhizal symbiont Rhizophagus irregularis.</title>
        <authorList>
            <person name="Chen E.C.H."/>
            <person name="Morin E."/>
            <person name="Beaudet D."/>
            <person name="Noel J."/>
            <person name="Yildirir G."/>
            <person name="Ndikumana S."/>
            <person name="Charron P."/>
            <person name="St-Onge C."/>
            <person name="Giorgi J."/>
            <person name="Kruger M."/>
            <person name="Marton T."/>
            <person name="Ropars J."/>
            <person name="Grigoriev I.V."/>
            <person name="Hainaut M."/>
            <person name="Henrissat B."/>
            <person name="Roux C."/>
            <person name="Martin F."/>
            <person name="Corradi N."/>
        </authorList>
    </citation>
    <scope>NUCLEOTIDE SEQUENCE [LARGE SCALE GENOMIC DNA]</scope>
    <source>
        <strain evidence="2 3">DAOM 197198</strain>
    </source>
</reference>
<dbReference type="Proteomes" id="UP000018888">
    <property type="component" value="Unassembled WGS sequence"/>
</dbReference>